<protein>
    <submittedName>
        <fullName evidence="2">Uncharacterized protein</fullName>
    </submittedName>
</protein>
<dbReference type="AlphaFoldDB" id="A0A8H4IR83"/>
<keyword evidence="3" id="KW-1185">Reference proteome</keyword>
<feature type="chain" id="PRO_5034694608" evidence="1">
    <location>
        <begin position="19"/>
        <end position="383"/>
    </location>
</feature>
<proteinExistence type="predicted"/>
<dbReference type="Proteomes" id="UP000572817">
    <property type="component" value="Unassembled WGS sequence"/>
</dbReference>
<accession>A0A8H4IR83</accession>
<comment type="caution">
    <text evidence="2">The sequence shown here is derived from an EMBL/GenBank/DDBJ whole genome shotgun (WGS) entry which is preliminary data.</text>
</comment>
<name>A0A8H4IR83_9PEZI</name>
<evidence type="ECO:0000256" key="1">
    <source>
        <dbReference type="SAM" id="SignalP"/>
    </source>
</evidence>
<feature type="signal peptide" evidence="1">
    <location>
        <begin position="1"/>
        <end position="18"/>
    </location>
</feature>
<gene>
    <name evidence="2" type="ORF">GTA08_BOTSDO07377</name>
</gene>
<evidence type="ECO:0000313" key="3">
    <source>
        <dbReference type="Proteomes" id="UP000572817"/>
    </source>
</evidence>
<evidence type="ECO:0000313" key="2">
    <source>
        <dbReference type="EMBL" id="KAF4303738.1"/>
    </source>
</evidence>
<reference evidence="2" key="1">
    <citation type="submission" date="2020-04" db="EMBL/GenBank/DDBJ databases">
        <title>Genome Assembly and Annotation of Botryosphaeria dothidea sdau 11-99, a Latent Pathogen of Apple Fruit Ring Rot in China.</title>
        <authorList>
            <person name="Yu C."/>
            <person name="Diao Y."/>
            <person name="Lu Q."/>
            <person name="Zhao J."/>
            <person name="Cui S."/>
            <person name="Peng C."/>
            <person name="He B."/>
            <person name="Liu H."/>
        </authorList>
    </citation>
    <scope>NUCLEOTIDE SEQUENCE [LARGE SCALE GENOMIC DNA]</scope>
    <source>
        <strain evidence="2">Sdau11-99</strain>
    </source>
</reference>
<organism evidence="2 3">
    <name type="scientific">Botryosphaeria dothidea</name>
    <dbReference type="NCBI Taxonomy" id="55169"/>
    <lineage>
        <taxon>Eukaryota</taxon>
        <taxon>Fungi</taxon>
        <taxon>Dikarya</taxon>
        <taxon>Ascomycota</taxon>
        <taxon>Pezizomycotina</taxon>
        <taxon>Dothideomycetes</taxon>
        <taxon>Dothideomycetes incertae sedis</taxon>
        <taxon>Botryosphaeriales</taxon>
        <taxon>Botryosphaeriaceae</taxon>
        <taxon>Botryosphaeria</taxon>
    </lineage>
</organism>
<keyword evidence="1" id="KW-0732">Signal</keyword>
<sequence length="383" mass="42251">MAVLPLYFLQWYIWAASAVTTSKPAFNESHLNINSVKQLPIPTDTTTPMKSPQLDCLSYPTKTTGSTTPGCVFEAIAPALLAYPCEVKTITRTFIEITTYYVDGPPTVSTLTVPPKNCTEASILGNPSLMAPATWSWRGIILTYPTTYFAYDFFQAGTWKTCGCSSNETGFTLDATVLHEGQRATVYPASEAQSMYMTVPSPVAEYVMADPNLSTALDIRTCTARIPIVQECNIYTSSGKSEPGMQIGSGVSQSFSPGMRGFPEPSSSFLLRLPSFLATDASPKSTVTDSAEQGYAVEDVTFHVTTDVLTSSSSQPTTTTPTANLRVQFNYIQDLFPNLKRDRHWKHHHYFREIKVCVALSHISYDSSQRVQQRHCDFLSRPN</sequence>
<dbReference type="EMBL" id="WWBZ02000051">
    <property type="protein sequence ID" value="KAF4303738.1"/>
    <property type="molecule type" value="Genomic_DNA"/>
</dbReference>